<dbReference type="SUPFAM" id="SSF56672">
    <property type="entry name" value="DNA/RNA polymerases"/>
    <property type="match status" value="1"/>
</dbReference>
<evidence type="ECO:0000256" key="1">
    <source>
        <dbReference type="ARBA" id="ARBA00004123"/>
    </source>
</evidence>
<sequence>MGETSSTRVIIHLDLDCFYAQVEQRRLNIPDGQPIAVQQWGSLLAVNYDARDFVDAAKKKCPQIHLVCYGTGSLSLGRGLLSRLI</sequence>
<dbReference type="PANTHER" id="PTHR45873:SF1">
    <property type="entry name" value="DNA POLYMERASE ETA"/>
    <property type="match status" value="1"/>
</dbReference>
<dbReference type="InterPro" id="IPR052230">
    <property type="entry name" value="DNA_polymerase_eta"/>
</dbReference>
<name>M4BQN3_HYAAE</name>
<evidence type="ECO:0000313" key="9">
    <source>
        <dbReference type="Proteomes" id="UP000011713"/>
    </source>
</evidence>
<protein>
    <recommendedName>
        <fullName evidence="7">UmuC domain-containing protein</fullName>
    </recommendedName>
</protein>
<evidence type="ECO:0000256" key="5">
    <source>
        <dbReference type="ARBA" id="ARBA00023204"/>
    </source>
</evidence>
<dbReference type="Pfam" id="PF00817">
    <property type="entry name" value="IMS"/>
    <property type="match status" value="1"/>
</dbReference>
<dbReference type="GO" id="GO:0003887">
    <property type="term" value="F:DNA-directed DNA polymerase activity"/>
    <property type="evidence" value="ECO:0007669"/>
    <property type="project" value="TreeGrafter"/>
</dbReference>
<dbReference type="HOGENOM" id="CLU_2517410_0_0_1"/>
<dbReference type="InParanoid" id="M4BQN3"/>
<keyword evidence="3" id="KW-0479">Metal-binding</keyword>
<keyword evidence="9" id="KW-1185">Reference proteome</keyword>
<dbReference type="GO" id="GO:0042276">
    <property type="term" value="P:error-prone translesion synthesis"/>
    <property type="evidence" value="ECO:0007669"/>
    <property type="project" value="TreeGrafter"/>
</dbReference>
<evidence type="ECO:0000259" key="7">
    <source>
        <dbReference type="PROSITE" id="PS50173"/>
    </source>
</evidence>
<proteinExistence type="predicted"/>
<evidence type="ECO:0000256" key="2">
    <source>
        <dbReference type="ARBA" id="ARBA00022679"/>
    </source>
</evidence>
<dbReference type="GO" id="GO:0005657">
    <property type="term" value="C:replication fork"/>
    <property type="evidence" value="ECO:0007669"/>
    <property type="project" value="TreeGrafter"/>
</dbReference>
<dbReference type="PANTHER" id="PTHR45873">
    <property type="entry name" value="DNA POLYMERASE ETA"/>
    <property type="match status" value="1"/>
</dbReference>
<evidence type="ECO:0000256" key="4">
    <source>
        <dbReference type="ARBA" id="ARBA00022763"/>
    </source>
</evidence>
<dbReference type="AlphaFoldDB" id="M4BQN3"/>
<accession>M4BQN3</accession>
<keyword evidence="6" id="KW-0539">Nucleus</keyword>
<dbReference type="Gene3D" id="3.30.70.270">
    <property type="match status" value="1"/>
</dbReference>
<keyword evidence="2" id="KW-0808">Transferase</keyword>
<dbReference type="GO" id="GO:0046872">
    <property type="term" value="F:metal ion binding"/>
    <property type="evidence" value="ECO:0007669"/>
    <property type="project" value="UniProtKB-KW"/>
</dbReference>
<comment type="subcellular location">
    <subcellularLocation>
        <location evidence="1">Nucleus</location>
    </subcellularLocation>
</comment>
<reference evidence="9" key="1">
    <citation type="journal article" date="2010" name="Science">
        <title>Signatures of adaptation to obligate biotrophy in the Hyaloperonospora arabidopsidis genome.</title>
        <authorList>
            <person name="Baxter L."/>
            <person name="Tripathy S."/>
            <person name="Ishaque N."/>
            <person name="Boot N."/>
            <person name="Cabral A."/>
            <person name="Kemen E."/>
            <person name="Thines M."/>
            <person name="Ah-Fong A."/>
            <person name="Anderson R."/>
            <person name="Badejoko W."/>
            <person name="Bittner-Eddy P."/>
            <person name="Boore J.L."/>
            <person name="Chibucos M.C."/>
            <person name="Coates M."/>
            <person name="Dehal P."/>
            <person name="Delehaunty K."/>
            <person name="Dong S."/>
            <person name="Downton P."/>
            <person name="Dumas B."/>
            <person name="Fabro G."/>
            <person name="Fronick C."/>
            <person name="Fuerstenberg S.I."/>
            <person name="Fulton L."/>
            <person name="Gaulin E."/>
            <person name="Govers F."/>
            <person name="Hughes L."/>
            <person name="Humphray S."/>
            <person name="Jiang R.H."/>
            <person name="Judelson H."/>
            <person name="Kamoun S."/>
            <person name="Kyung K."/>
            <person name="Meijer H."/>
            <person name="Minx P."/>
            <person name="Morris P."/>
            <person name="Nelson J."/>
            <person name="Phuntumart V."/>
            <person name="Qutob D."/>
            <person name="Rehmany A."/>
            <person name="Rougon-Cardoso A."/>
            <person name="Ryden P."/>
            <person name="Torto-Alalibo T."/>
            <person name="Studholme D."/>
            <person name="Wang Y."/>
            <person name="Win J."/>
            <person name="Wood J."/>
            <person name="Clifton S.W."/>
            <person name="Rogers J."/>
            <person name="Van den Ackerveken G."/>
            <person name="Jones J.D."/>
            <person name="McDowell J.M."/>
            <person name="Beynon J."/>
            <person name="Tyler B.M."/>
        </authorList>
    </citation>
    <scope>NUCLEOTIDE SEQUENCE [LARGE SCALE GENOMIC DNA]</scope>
    <source>
        <strain evidence="9">Emoy2</strain>
    </source>
</reference>
<keyword evidence="5" id="KW-0234">DNA repair</keyword>
<dbReference type="Proteomes" id="UP000011713">
    <property type="component" value="Unassembled WGS sequence"/>
</dbReference>
<dbReference type="EMBL" id="JH598582">
    <property type="status" value="NOT_ANNOTATED_CDS"/>
    <property type="molecule type" value="Genomic_DNA"/>
</dbReference>
<keyword evidence="4" id="KW-0227">DNA damage</keyword>
<organism evidence="8 9">
    <name type="scientific">Hyaloperonospora arabidopsidis (strain Emoy2)</name>
    <name type="common">Downy mildew agent</name>
    <name type="synonym">Peronospora arabidopsidis</name>
    <dbReference type="NCBI Taxonomy" id="559515"/>
    <lineage>
        <taxon>Eukaryota</taxon>
        <taxon>Sar</taxon>
        <taxon>Stramenopiles</taxon>
        <taxon>Oomycota</taxon>
        <taxon>Peronosporomycetes</taxon>
        <taxon>Peronosporales</taxon>
        <taxon>Peronosporaceae</taxon>
        <taxon>Hyaloperonospora</taxon>
    </lineage>
</organism>
<reference evidence="8" key="2">
    <citation type="submission" date="2015-06" db="UniProtKB">
        <authorList>
            <consortium name="EnsemblProtists"/>
        </authorList>
    </citation>
    <scope>IDENTIFICATION</scope>
    <source>
        <strain evidence="8">Emoy2</strain>
    </source>
</reference>
<feature type="domain" description="UmuC" evidence="7">
    <location>
        <begin position="10"/>
        <end position="53"/>
    </location>
</feature>
<dbReference type="STRING" id="559515.M4BQN3"/>
<dbReference type="GO" id="GO:0005634">
    <property type="term" value="C:nucleus"/>
    <property type="evidence" value="ECO:0007669"/>
    <property type="project" value="UniProtKB-SubCell"/>
</dbReference>
<dbReference type="EnsemblProtists" id="HpaT808722">
    <property type="protein sequence ID" value="HpaP808722"/>
    <property type="gene ID" value="HpaG808722"/>
</dbReference>
<dbReference type="InterPro" id="IPR043128">
    <property type="entry name" value="Rev_trsase/Diguanyl_cyclase"/>
</dbReference>
<dbReference type="InterPro" id="IPR001126">
    <property type="entry name" value="UmuC"/>
</dbReference>
<evidence type="ECO:0000313" key="8">
    <source>
        <dbReference type="EnsemblProtists" id="HpaP808722"/>
    </source>
</evidence>
<dbReference type="GO" id="GO:0009314">
    <property type="term" value="P:response to radiation"/>
    <property type="evidence" value="ECO:0007669"/>
    <property type="project" value="TreeGrafter"/>
</dbReference>
<dbReference type="GO" id="GO:0035861">
    <property type="term" value="C:site of double-strand break"/>
    <property type="evidence" value="ECO:0007669"/>
    <property type="project" value="TreeGrafter"/>
</dbReference>
<dbReference type="GO" id="GO:0006281">
    <property type="term" value="P:DNA repair"/>
    <property type="evidence" value="ECO:0007669"/>
    <property type="project" value="UniProtKB-KW"/>
</dbReference>
<dbReference type="InterPro" id="IPR043502">
    <property type="entry name" value="DNA/RNA_pol_sf"/>
</dbReference>
<dbReference type="Gene3D" id="3.40.1170.60">
    <property type="match status" value="1"/>
</dbReference>
<dbReference type="eggNOG" id="KOG2095">
    <property type="taxonomic scope" value="Eukaryota"/>
</dbReference>
<evidence type="ECO:0000256" key="3">
    <source>
        <dbReference type="ARBA" id="ARBA00022723"/>
    </source>
</evidence>
<dbReference type="VEuPathDB" id="FungiDB:HpaG808722"/>
<dbReference type="PROSITE" id="PS50173">
    <property type="entry name" value="UMUC"/>
    <property type="match status" value="1"/>
</dbReference>
<evidence type="ECO:0000256" key="6">
    <source>
        <dbReference type="ARBA" id="ARBA00023242"/>
    </source>
</evidence>